<reference evidence="2 3" key="1">
    <citation type="submission" date="2019-03" db="EMBL/GenBank/DDBJ databases">
        <title>Genomic Encyclopedia of Type Strains, Phase IV (KMG-IV): sequencing the most valuable type-strain genomes for metagenomic binning, comparative biology and taxonomic classification.</title>
        <authorList>
            <person name="Goeker M."/>
        </authorList>
    </citation>
    <scope>NUCLEOTIDE SEQUENCE [LARGE SCALE GENOMIC DNA]</scope>
    <source>
        <strain evidence="2 3">DSM 100433</strain>
    </source>
</reference>
<dbReference type="OrthoDB" id="9765580at2"/>
<dbReference type="PANTHER" id="PTHR41373">
    <property type="entry name" value="DUF2156 DOMAIN-CONTAINING PROTEIN"/>
    <property type="match status" value="1"/>
</dbReference>
<sequence>MITFKTLDISDKGWVDRLFQKSGYRGCEYSFAGTVLWAEVYRKTAAEVGGFVVVRSELGSPSYLFPAGEGDLHAVIGRLKAQSEEEGVPFVFYAVDDESRPKLEELYPGRFHYEELDDAREYLYLSESLRTLAGKKLHAKRNHINRFLEQNPDWSFEEITKENIGECYEMNKDWCRLYGCDQNESLRQEACAVDYAFEHFFALDFRGGLLRAGGRIVAYSMGERLTPDTFDVRIEKAYQDVQGAYALINREFCRAFCKDVTYVNREDDTGAEGLRKAKLSYRPAIILKKYRATWLGD</sequence>
<protein>
    <recommendedName>
        <fullName evidence="1">Phosphatidylglycerol lysyltransferase C-terminal domain-containing protein</fullName>
    </recommendedName>
</protein>
<evidence type="ECO:0000313" key="2">
    <source>
        <dbReference type="EMBL" id="TCL42798.1"/>
    </source>
</evidence>
<proteinExistence type="predicted"/>
<dbReference type="SUPFAM" id="SSF55729">
    <property type="entry name" value="Acyl-CoA N-acyltransferases (Nat)"/>
    <property type="match status" value="2"/>
</dbReference>
<dbReference type="InterPro" id="IPR024320">
    <property type="entry name" value="LPG_synthase_C"/>
</dbReference>
<dbReference type="EMBL" id="SLUK01000008">
    <property type="protein sequence ID" value="TCL42798.1"/>
    <property type="molecule type" value="Genomic_DNA"/>
</dbReference>
<feature type="domain" description="Phosphatidylglycerol lysyltransferase C-terminal" evidence="1">
    <location>
        <begin position="24"/>
        <end position="292"/>
    </location>
</feature>
<dbReference type="PIRSF" id="PIRSF018688">
    <property type="entry name" value="UCP018688"/>
    <property type="match status" value="1"/>
</dbReference>
<dbReference type="Pfam" id="PF09924">
    <property type="entry name" value="LPG_synthase_C"/>
    <property type="match status" value="1"/>
</dbReference>
<dbReference type="Gene3D" id="3.40.630.30">
    <property type="match status" value="1"/>
</dbReference>
<dbReference type="PANTHER" id="PTHR41373:SF1">
    <property type="entry name" value="PHOSPHATIDYLGLYCEROL LYSYLTRANSFERASE C-TERMINAL DOMAIN-CONTAINING PROTEIN"/>
    <property type="match status" value="1"/>
</dbReference>
<dbReference type="InterPro" id="IPR016181">
    <property type="entry name" value="Acyl_CoA_acyltransferase"/>
</dbReference>
<dbReference type="Proteomes" id="UP000294682">
    <property type="component" value="Unassembled WGS sequence"/>
</dbReference>
<dbReference type="RefSeq" id="WP_079699821.1">
    <property type="nucleotide sequence ID" value="NZ_SLUK01000008.1"/>
</dbReference>
<dbReference type="InterPro" id="IPR016732">
    <property type="entry name" value="UCP018688"/>
</dbReference>
<gene>
    <name evidence="2" type="ORF">EDD78_108111</name>
</gene>
<keyword evidence="3" id="KW-1185">Reference proteome</keyword>
<accession>A0A9X8Y7S6</accession>
<dbReference type="AlphaFoldDB" id="A0A9X8Y7S6"/>
<evidence type="ECO:0000259" key="1">
    <source>
        <dbReference type="Pfam" id="PF09924"/>
    </source>
</evidence>
<comment type="caution">
    <text evidence="2">The sequence shown here is derived from an EMBL/GenBank/DDBJ whole genome shotgun (WGS) entry which is preliminary data.</text>
</comment>
<name>A0A9X8Y7S6_9FIRM</name>
<organism evidence="2 3">
    <name type="scientific">Harryflintia acetispora</name>
    <dbReference type="NCBI Taxonomy" id="1849041"/>
    <lineage>
        <taxon>Bacteria</taxon>
        <taxon>Bacillati</taxon>
        <taxon>Bacillota</taxon>
        <taxon>Clostridia</taxon>
        <taxon>Eubacteriales</taxon>
        <taxon>Oscillospiraceae</taxon>
        <taxon>Harryflintia</taxon>
    </lineage>
</organism>
<evidence type="ECO:0000313" key="3">
    <source>
        <dbReference type="Proteomes" id="UP000294682"/>
    </source>
</evidence>